<sequence length="351" mass="37434">MHSRPYFLRFLASISISVSIPTISALRIPPRGGRPLQPPSVAHPLSRIVSPVTLSKALEHGGTNPNISPIVAVDIRTQDSFAESHIPGSISLPFSGTTSIWSTTSEDDDGNTILINFPSSESLFPALSAAGITKEDSHVVVVGDNGTHGAAAASRAALTLSPYAGMKAENVGILNGGFEGWASGGFEVETDSVHEEHRASSDWDAKLNDSFVVSMQFVLDHLPLVSEKSAMLLDARPEEAYNGSVQQDLTAKLGHIPGAVSVPASLLFTDEADGGKFLDGKDLKSLVGSKVNRYFGDGDKGIVIAYCRTGVLASSWTWVLSNIGDRWRAGENIFLYDGSAQEWSMHQDMVV</sequence>
<feature type="domain" description="Rhodanese" evidence="4">
    <location>
        <begin position="226"/>
        <end position="348"/>
    </location>
</feature>
<dbReference type="InterPro" id="IPR036873">
    <property type="entry name" value="Rhodanese-like_dom_sf"/>
</dbReference>
<evidence type="ECO:0000256" key="1">
    <source>
        <dbReference type="ARBA" id="ARBA00022679"/>
    </source>
</evidence>
<keyword evidence="2" id="KW-0677">Repeat</keyword>
<name>A0AAD5WNK9_9PEZI</name>
<feature type="signal peptide" evidence="3">
    <location>
        <begin position="1"/>
        <end position="25"/>
    </location>
</feature>
<dbReference type="PROSITE" id="PS50206">
    <property type="entry name" value="RHODANESE_3"/>
    <property type="match status" value="2"/>
</dbReference>
<dbReference type="PANTHER" id="PTHR11364">
    <property type="entry name" value="THIOSULFATE SULFERTANSFERASE"/>
    <property type="match status" value="1"/>
</dbReference>
<evidence type="ECO:0000259" key="4">
    <source>
        <dbReference type="PROSITE" id="PS50206"/>
    </source>
</evidence>
<comment type="caution">
    <text evidence="5">The sequence shown here is derived from an EMBL/GenBank/DDBJ whole genome shotgun (WGS) entry which is preliminary data.</text>
</comment>
<dbReference type="GO" id="GO:0004792">
    <property type="term" value="F:thiosulfate-cyanide sulfurtransferase activity"/>
    <property type="evidence" value="ECO:0007669"/>
    <property type="project" value="TreeGrafter"/>
</dbReference>
<keyword evidence="6" id="KW-1185">Reference proteome</keyword>
<accession>A0AAD5WNK9</accession>
<protein>
    <submittedName>
        <fullName evidence="5">Thiosulfate sulfurtransferase</fullName>
    </submittedName>
</protein>
<dbReference type="PANTHER" id="PTHR11364:SF27">
    <property type="entry name" value="SULFURTRANSFERASE"/>
    <property type="match status" value="1"/>
</dbReference>
<evidence type="ECO:0000256" key="3">
    <source>
        <dbReference type="SAM" id="SignalP"/>
    </source>
</evidence>
<keyword evidence="1" id="KW-0808">Transferase</keyword>
<keyword evidence="3" id="KW-0732">Signal</keyword>
<dbReference type="AlphaFoldDB" id="A0AAD5WNK9"/>
<dbReference type="Pfam" id="PF00581">
    <property type="entry name" value="Rhodanese"/>
    <property type="match status" value="2"/>
</dbReference>
<dbReference type="EMBL" id="JAKWBI020000416">
    <property type="protein sequence ID" value="KAJ2895242.1"/>
    <property type="molecule type" value="Genomic_DNA"/>
</dbReference>
<feature type="domain" description="Rhodanese" evidence="4">
    <location>
        <begin position="66"/>
        <end position="190"/>
    </location>
</feature>
<dbReference type="InterPro" id="IPR045078">
    <property type="entry name" value="TST/MPST-like"/>
</dbReference>
<dbReference type="SUPFAM" id="SSF52821">
    <property type="entry name" value="Rhodanese/Cell cycle control phosphatase"/>
    <property type="match status" value="2"/>
</dbReference>
<evidence type="ECO:0000313" key="6">
    <source>
        <dbReference type="Proteomes" id="UP001201980"/>
    </source>
</evidence>
<gene>
    <name evidence="5" type="ORF">MKZ38_006742</name>
</gene>
<feature type="chain" id="PRO_5041912349" evidence="3">
    <location>
        <begin position="26"/>
        <end position="351"/>
    </location>
</feature>
<dbReference type="Proteomes" id="UP001201980">
    <property type="component" value="Unassembled WGS sequence"/>
</dbReference>
<reference evidence="5" key="1">
    <citation type="submission" date="2022-07" db="EMBL/GenBank/DDBJ databases">
        <title>Draft genome sequence of Zalerion maritima ATCC 34329, a (micro)plastics degrading marine fungus.</title>
        <authorList>
            <person name="Paco A."/>
            <person name="Goncalves M.F.M."/>
            <person name="Rocha-Santos T.A.P."/>
            <person name="Alves A."/>
        </authorList>
    </citation>
    <scope>NUCLEOTIDE SEQUENCE</scope>
    <source>
        <strain evidence="5">ATCC 34329</strain>
    </source>
</reference>
<organism evidence="5 6">
    <name type="scientific">Zalerion maritima</name>
    <dbReference type="NCBI Taxonomy" id="339359"/>
    <lineage>
        <taxon>Eukaryota</taxon>
        <taxon>Fungi</taxon>
        <taxon>Dikarya</taxon>
        <taxon>Ascomycota</taxon>
        <taxon>Pezizomycotina</taxon>
        <taxon>Sordariomycetes</taxon>
        <taxon>Lulworthiomycetidae</taxon>
        <taxon>Lulworthiales</taxon>
        <taxon>Lulworthiaceae</taxon>
        <taxon>Zalerion</taxon>
    </lineage>
</organism>
<evidence type="ECO:0000313" key="5">
    <source>
        <dbReference type="EMBL" id="KAJ2895242.1"/>
    </source>
</evidence>
<dbReference type="SMART" id="SM00450">
    <property type="entry name" value="RHOD"/>
    <property type="match status" value="2"/>
</dbReference>
<dbReference type="InterPro" id="IPR001763">
    <property type="entry name" value="Rhodanese-like_dom"/>
</dbReference>
<proteinExistence type="predicted"/>
<dbReference type="Gene3D" id="3.40.250.10">
    <property type="entry name" value="Rhodanese-like domain"/>
    <property type="match status" value="2"/>
</dbReference>
<evidence type="ECO:0000256" key="2">
    <source>
        <dbReference type="ARBA" id="ARBA00022737"/>
    </source>
</evidence>